<dbReference type="GO" id="GO:0061860">
    <property type="term" value="F:DNA clamp unloader activity"/>
    <property type="evidence" value="ECO:0007669"/>
    <property type="project" value="TreeGrafter"/>
</dbReference>
<feature type="compositionally biased region" description="Polar residues" evidence="2">
    <location>
        <begin position="217"/>
        <end position="226"/>
    </location>
</feature>
<reference evidence="3 4" key="1">
    <citation type="journal article" date="2015" name="Nat. Commun.">
        <title>Lucilia cuprina genome unlocks parasitic fly biology to underpin future interventions.</title>
        <authorList>
            <person name="Anstead C.A."/>
            <person name="Korhonen P.K."/>
            <person name="Young N.D."/>
            <person name="Hall R.S."/>
            <person name="Jex A.R."/>
            <person name="Murali S.C."/>
            <person name="Hughes D.S."/>
            <person name="Lee S.F."/>
            <person name="Perry T."/>
            <person name="Stroehlein A.J."/>
            <person name="Ansell B.R."/>
            <person name="Breugelmans B."/>
            <person name="Hofmann A."/>
            <person name="Qu J."/>
            <person name="Dugan S."/>
            <person name="Lee S.L."/>
            <person name="Chao H."/>
            <person name="Dinh H."/>
            <person name="Han Y."/>
            <person name="Doddapaneni H.V."/>
            <person name="Worley K.C."/>
            <person name="Muzny D.M."/>
            <person name="Ioannidis P."/>
            <person name="Waterhouse R.M."/>
            <person name="Zdobnov E.M."/>
            <person name="James P.J."/>
            <person name="Bagnall N.H."/>
            <person name="Kotze A.C."/>
            <person name="Gibbs R.A."/>
            <person name="Richards S."/>
            <person name="Batterham P."/>
            <person name="Gasser R.B."/>
        </authorList>
    </citation>
    <scope>NUCLEOTIDE SEQUENCE [LARGE SCALE GENOMIC DNA]</scope>
    <source>
        <strain evidence="3 4">LS</strain>
        <tissue evidence="3">Full body</tissue>
    </source>
</reference>
<organism evidence="3 4">
    <name type="scientific">Lucilia cuprina</name>
    <name type="common">Green bottle fly</name>
    <name type="synonym">Australian sheep blowfly</name>
    <dbReference type="NCBI Taxonomy" id="7375"/>
    <lineage>
        <taxon>Eukaryota</taxon>
        <taxon>Metazoa</taxon>
        <taxon>Ecdysozoa</taxon>
        <taxon>Arthropoda</taxon>
        <taxon>Hexapoda</taxon>
        <taxon>Insecta</taxon>
        <taxon>Pterygota</taxon>
        <taxon>Neoptera</taxon>
        <taxon>Endopterygota</taxon>
        <taxon>Diptera</taxon>
        <taxon>Brachycera</taxon>
        <taxon>Muscomorpha</taxon>
        <taxon>Oestroidea</taxon>
        <taxon>Calliphoridae</taxon>
        <taxon>Luciliinae</taxon>
        <taxon>Lucilia</taxon>
    </lineage>
</organism>
<evidence type="ECO:0008006" key="5">
    <source>
        <dbReference type="Google" id="ProtNLM"/>
    </source>
</evidence>
<dbReference type="Gene3D" id="3.40.50.300">
    <property type="entry name" value="P-loop containing nucleotide triphosphate hydrolases"/>
    <property type="match status" value="1"/>
</dbReference>
<dbReference type="EMBL" id="JRES01001267">
    <property type="protein sequence ID" value="KNC24062.1"/>
    <property type="molecule type" value="Genomic_DNA"/>
</dbReference>
<feature type="compositionally biased region" description="Polar residues" evidence="2">
    <location>
        <begin position="1"/>
        <end position="17"/>
    </location>
</feature>
<feature type="compositionally biased region" description="Polar residues" evidence="2">
    <location>
        <begin position="893"/>
        <end position="903"/>
    </location>
</feature>
<feature type="compositionally biased region" description="Basic residues" evidence="2">
    <location>
        <begin position="112"/>
        <end position="127"/>
    </location>
</feature>
<dbReference type="GO" id="GO:0005634">
    <property type="term" value="C:nucleus"/>
    <property type="evidence" value="ECO:0007669"/>
    <property type="project" value="TreeGrafter"/>
</dbReference>
<feature type="compositionally biased region" description="Basic residues" evidence="2">
    <location>
        <begin position="322"/>
        <end position="333"/>
    </location>
</feature>
<feature type="compositionally biased region" description="Basic and acidic residues" evidence="2">
    <location>
        <begin position="718"/>
        <end position="736"/>
    </location>
</feature>
<dbReference type="STRING" id="7375.A0A0L0BVJ6"/>
<feature type="region of interest" description="Disordered" evidence="2">
    <location>
        <begin position="705"/>
        <end position="743"/>
    </location>
</feature>
<dbReference type="OMA" id="QMYEESY"/>
<feature type="compositionally biased region" description="Polar residues" evidence="2">
    <location>
        <begin position="1071"/>
        <end position="1085"/>
    </location>
</feature>
<protein>
    <recommendedName>
        <fullName evidence="5">AAA+ ATPase domain-containing protein</fullName>
    </recommendedName>
</protein>
<evidence type="ECO:0000313" key="3">
    <source>
        <dbReference type="EMBL" id="KNC24062.1"/>
    </source>
</evidence>
<feature type="compositionally biased region" description="Basic and acidic residues" evidence="2">
    <location>
        <begin position="303"/>
        <end position="321"/>
    </location>
</feature>
<dbReference type="OrthoDB" id="9996895at2759"/>
<feature type="compositionally biased region" description="Low complexity" evidence="2">
    <location>
        <begin position="165"/>
        <end position="174"/>
    </location>
</feature>
<proteinExistence type="predicted"/>
<feature type="region of interest" description="Disordered" evidence="2">
    <location>
        <begin position="857"/>
        <end position="876"/>
    </location>
</feature>
<dbReference type="SUPFAM" id="SSF52540">
    <property type="entry name" value="P-loop containing nucleoside triphosphate hydrolases"/>
    <property type="match status" value="1"/>
</dbReference>
<dbReference type="Proteomes" id="UP000037069">
    <property type="component" value="Unassembled WGS sequence"/>
</dbReference>
<feature type="region of interest" description="Disordered" evidence="2">
    <location>
        <begin position="1144"/>
        <end position="1166"/>
    </location>
</feature>
<dbReference type="InterPro" id="IPR027417">
    <property type="entry name" value="P-loop_NTPase"/>
</dbReference>
<evidence type="ECO:0000313" key="4">
    <source>
        <dbReference type="Proteomes" id="UP000037069"/>
    </source>
</evidence>
<name>A0A0L0BVJ6_LUCCU</name>
<feature type="compositionally biased region" description="Low complexity" evidence="2">
    <location>
        <begin position="334"/>
        <end position="343"/>
    </location>
</feature>
<dbReference type="PANTHER" id="PTHR23389">
    <property type="entry name" value="CHROMOSOME TRANSMISSION FIDELITY FACTOR 18"/>
    <property type="match status" value="1"/>
</dbReference>
<feature type="compositionally biased region" description="Polar residues" evidence="2">
    <location>
        <begin position="414"/>
        <end position="432"/>
    </location>
</feature>
<feature type="region of interest" description="Disordered" evidence="2">
    <location>
        <begin position="85"/>
        <end position="205"/>
    </location>
</feature>
<feature type="compositionally biased region" description="Polar residues" evidence="2">
    <location>
        <begin position="196"/>
        <end position="205"/>
    </location>
</feature>
<accession>A0A0L0BVJ6</accession>
<feature type="compositionally biased region" description="Acidic residues" evidence="2">
    <location>
        <begin position="175"/>
        <end position="188"/>
    </location>
</feature>
<evidence type="ECO:0000256" key="1">
    <source>
        <dbReference type="SAM" id="Coils"/>
    </source>
</evidence>
<keyword evidence="1" id="KW-0175">Coiled coil</keyword>
<dbReference type="PANTHER" id="PTHR23389:SF21">
    <property type="entry name" value="ATPASE FAMILY AAA DOMAIN-CONTAINING PROTEIN 5"/>
    <property type="match status" value="1"/>
</dbReference>
<feature type="region of interest" description="Disordered" evidence="2">
    <location>
        <begin position="891"/>
        <end position="911"/>
    </location>
</feature>
<keyword evidence="4" id="KW-1185">Reference proteome</keyword>
<comment type="caution">
    <text evidence="3">The sequence shown here is derived from an EMBL/GenBank/DDBJ whole genome shotgun (WGS) entry which is preliminary data.</text>
</comment>
<feature type="region of interest" description="Disordered" evidence="2">
    <location>
        <begin position="397"/>
        <end position="455"/>
    </location>
</feature>
<feature type="region of interest" description="Disordered" evidence="2">
    <location>
        <begin position="217"/>
        <end position="236"/>
    </location>
</feature>
<sequence>MTELNSYSIENNLNTAESRAETVPASNIKTAVEDSDPVPVVVHYPRLDSKIILQNMEEVLDSVKKQHKEKHRRKKELKKLAMIEAANNGATEHVSSTELDTKDTKKKEHSEKKHKHRDKERRHSKKKPLQEKSTVENGKVLQESPIKSGTILQHFPRTPKKEDQQQQQQQSSNQVDDEVQVIVDEEENENKNNEKATTPSKNSKVTNAFEVMMNARNKSIGSNTPGKDSPSPIANKELAVANAKRKLKLQEWAEQKGGAKRKLEEEARAAYVDEQLEQRAKRFKQMLVAGASPKATTSPIAKTENKTKTSKNKPKENPQKDKPKKRRGPRVRRLSSVDSVDSLEPITPIKVDSETSEFLAKLNSPTKKRDSLLGYFPKKESPKELALKEVPPVVDNQTVEVGRKLDTPKRNAKKATSNHSTPAAANQQTQEDIANDIGTPSGRPRRSCASKARYDYDLENSPTKVAKLAKSTPGRKPAARKVNTPILKIPPEDESIDIIVLDDSTNMSGCGSTTPQGTPKKLAPLFMRSLPKPSPDPEILKARKAFLQSGVPEKLRLEQEKQKQYEQHFEETTEIFPKVSHVKQLDEEELEMDKRIVKCSFRLNSEETIVKTPSPSRRAKAKSIKRQSNVGTLSDCLPVDFQLQKNKNLDFNMDQITLPSLANKRAIIKNWKTEFERFPTYKCYNQMREKYRYFSAIDSAQESEQVSESFVVTRQTRRSLEAQKKKEPDNPDEEYKPPATAPNGELLFSEKYKPLLFEQVLVNLNPVTQLKEFLSNWSNGGTGSARNSQTLDDSMDLNDSNCSNQGPACNTVVLLGPVSSGKTNAVFALANEMNFNVLEINAGMKRTGKRLIQELQEATQSHQIRKDAAGSGSSQKSLLKMSLNGLKSKLKRQNSNSNQLEAQNSDSNSNSDLQQTARKCLILIEDADIVFEQTDAGFTDAIYTLAASSKRPVIVVASNPNCGHLQRLMAQNTIHFSSPNVLNISKFLAVLSLIENCPVQLDDLISLYLYNRRDLRKTLLELQFFIQTGGDRQRQLLDRKAAKKNENGNSNYFASPRKRQFSVEQQDTETSDSNVPTDKTNNNAKASDKVYMHRSLFEYYTVGQNSKWRIPFPIDFHLFNVNLNEIFHVSRKLKTDINQEAEAATKSTTTTKRKSKSPKKQWLTTATAKPKTPLDNLCSFYENLSVAALMDEQDNQFHYQEQNKQKPSIVDRLKPNVSETIAHCLLEKAIEVDLEADLCPYNLFDTPKNSISLCEQLGSMQLRSNRALNLDYEPALRSICRSEKIRSTLERRSTRFYHYLRNYSVNVCNFSTTHFDLACEAFQFNENTEENQTINSTPLTISNSNT</sequence>
<feature type="compositionally biased region" description="Polar residues" evidence="2">
    <location>
        <begin position="705"/>
        <end position="714"/>
    </location>
</feature>
<dbReference type="GO" id="GO:0003677">
    <property type="term" value="F:DNA binding"/>
    <property type="evidence" value="ECO:0007669"/>
    <property type="project" value="TreeGrafter"/>
</dbReference>
<feature type="region of interest" description="Disordered" evidence="2">
    <location>
        <begin position="287"/>
        <end position="375"/>
    </location>
</feature>
<gene>
    <name evidence="3" type="ORF">FF38_01450</name>
</gene>
<feature type="coiled-coil region" evidence="1">
    <location>
        <begin position="53"/>
        <end position="80"/>
    </location>
</feature>
<feature type="region of interest" description="Disordered" evidence="2">
    <location>
        <begin position="1"/>
        <end position="30"/>
    </location>
</feature>
<feature type="compositionally biased region" description="Basic and acidic residues" evidence="2">
    <location>
        <begin position="99"/>
        <end position="111"/>
    </location>
</feature>
<feature type="region of interest" description="Disordered" evidence="2">
    <location>
        <begin position="1046"/>
        <end position="1086"/>
    </location>
</feature>
<evidence type="ECO:0000256" key="2">
    <source>
        <dbReference type="SAM" id="MobiDB-lite"/>
    </source>
</evidence>
<feature type="compositionally biased region" description="Polar residues" evidence="2">
    <location>
        <begin position="88"/>
        <end position="98"/>
    </location>
</feature>